<comment type="caution">
    <text evidence="1">The sequence shown here is derived from an EMBL/GenBank/DDBJ whole genome shotgun (WGS) entry which is preliminary data.</text>
</comment>
<dbReference type="EMBL" id="CADEAL010001356">
    <property type="protein sequence ID" value="CAB1431639.1"/>
    <property type="molecule type" value="Genomic_DNA"/>
</dbReference>
<protein>
    <submittedName>
        <fullName evidence="1">Uncharacterized protein</fullName>
    </submittedName>
</protein>
<dbReference type="Proteomes" id="UP001153269">
    <property type="component" value="Unassembled WGS sequence"/>
</dbReference>
<keyword evidence="2" id="KW-1185">Reference proteome</keyword>
<proteinExistence type="predicted"/>
<evidence type="ECO:0000313" key="2">
    <source>
        <dbReference type="Proteomes" id="UP001153269"/>
    </source>
</evidence>
<organism evidence="1 2">
    <name type="scientific">Pleuronectes platessa</name>
    <name type="common">European plaice</name>
    <dbReference type="NCBI Taxonomy" id="8262"/>
    <lineage>
        <taxon>Eukaryota</taxon>
        <taxon>Metazoa</taxon>
        <taxon>Chordata</taxon>
        <taxon>Craniata</taxon>
        <taxon>Vertebrata</taxon>
        <taxon>Euteleostomi</taxon>
        <taxon>Actinopterygii</taxon>
        <taxon>Neopterygii</taxon>
        <taxon>Teleostei</taxon>
        <taxon>Neoteleostei</taxon>
        <taxon>Acanthomorphata</taxon>
        <taxon>Carangaria</taxon>
        <taxon>Pleuronectiformes</taxon>
        <taxon>Pleuronectoidei</taxon>
        <taxon>Pleuronectidae</taxon>
        <taxon>Pleuronectes</taxon>
    </lineage>
</organism>
<sequence length="162" mass="16948">MDTSSEGNGGAEGPCPGLDCNGCSDKKTAKGRFRQVNRGSWLRLRLPAGRAHSSLRSPPTPAEAGICNMVPPARSWEVVAKASQCALPAERRDSPSLRSSVALTLSLSMSLASTKAIWGAAESFSNKITLSICTLHGSDCGALRSPIPRLAPDPPPLSPPPF</sequence>
<accession>A0A9N7UJZ4</accession>
<dbReference type="AlphaFoldDB" id="A0A9N7UJZ4"/>
<evidence type="ECO:0000313" key="1">
    <source>
        <dbReference type="EMBL" id="CAB1431639.1"/>
    </source>
</evidence>
<reference evidence="1" key="1">
    <citation type="submission" date="2020-03" db="EMBL/GenBank/DDBJ databases">
        <authorList>
            <person name="Weist P."/>
        </authorList>
    </citation>
    <scope>NUCLEOTIDE SEQUENCE</scope>
</reference>
<name>A0A9N7UJZ4_PLEPL</name>
<gene>
    <name evidence="1" type="ORF">PLEPLA_LOCUS19696</name>
</gene>